<evidence type="ECO:0000256" key="2">
    <source>
        <dbReference type="ARBA" id="ARBA00011971"/>
    </source>
</evidence>
<dbReference type="UniPathway" id="UPA00070">
    <property type="reaction ID" value="UER00119"/>
</dbReference>
<evidence type="ECO:0000313" key="10">
    <source>
        <dbReference type="Proteomes" id="UP000215459"/>
    </source>
</evidence>
<feature type="binding site" description="in other chain" evidence="7">
    <location>
        <begin position="133"/>
        <end position="141"/>
    </location>
    <ligand>
        <name>5-phospho-alpha-D-ribose 1-diphosphate</name>
        <dbReference type="ChEBI" id="CHEBI:58017"/>
        <note>ligand shared between dimeric partners</note>
    </ligand>
</feature>
<feature type="binding site" evidence="7">
    <location>
        <position position="165"/>
    </location>
    <ligand>
        <name>orotate</name>
        <dbReference type="ChEBI" id="CHEBI:30839"/>
    </ligand>
</feature>
<dbReference type="PANTHER" id="PTHR19278:SF9">
    <property type="entry name" value="URIDINE 5'-MONOPHOSPHATE SYNTHASE"/>
    <property type="match status" value="1"/>
</dbReference>
<evidence type="ECO:0000256" key="4">
    <source>
        <dbReference type="ARBA" id="ARBA00022679"/>
    </source>
</evidence>
<evidence type="ECO:0000256" key="5">
    <source>
        <dbReference type="ARBA" id="ARBA00022842"/>
    </source>
</evidence>
<dbReference type="CDD" id="cd06223">
    <property type="entry name" value="PRTases_typeI"/>
    <property type="match status" value="1"/>
</dbReference>
<name>A0A235B2V9_9BACL</name>
<keyword evidence="4 7" id="KW-0808">Transferase</keyword>
<dbReference type="Pfam" id="PF00156">
    <property type="entry name" value="Pribosyltran"/>
    <property type="match status" value="1"/>
</dbReference>
<protein>
    <recommendedName>
        <fullName evidence="2 7">Orotate phosphoribosyltransferase</fullName>
        <shortName evidence="7">OPRT</shortName>
        <shortName evidence="7">OPRTase</shortName>
        <ecNumber evidence="2 7">2.4.2.10</ecNumber>
    </recommendedName>
</protein>
<dbReference type="NCBIfam" id="TIGR01367">
    <property type="entry name" value="pyrE_Therm"/>
    <property type="match status" value="1"/>
</dbReference>
<feature type="binding site" evidence="7">
    <location>
        <position position="110"/>
    </location>
    <ligand>
        <name>5-phospho-alpha-D-ribose 1-diphosphate</name>
        <dbReference type="ChEBI" id="CHEBI:58017"/>
        <note>ligand shared between dimeric partners</note>
    </ligand>
</feature>
<dbReference type="AlphaFoldDB" id="A0A235B2V9"/>
<proteinExistence type="inferred from homology"/>
<comment type="catalytic activity">
    <reaction evidence="7">
        <text>orotidine 5'-phosphate + diphosphate = orotate + 5-phospho-alpha-D-ribose 1-diphosphate</text>
        <dbReference type="Rhea" id="RHEA:10380"/>
        <dbReference type="ChEBI" id="CHEBI:30839"/>
        <dbReference type="ChEBI" id="CHEBI:33019"/>
        <dbReference type="ChEBI" id="CHEBI:57538"/>
        <dbReference type="ChEBI" id="CHEBI:58017"/>
        <dbReference type="EC" id="2.4.2.10"/>
    </reaction>
</comment>
<feature type="binding site" description="in other chain" evidence="7">
    <location>
        <position position="111"/>
    </location>
    <ligand>
        <name>5-phospho-alpha-D-ribose 1-diphosphate</name>
        <dbReference type="ChEBI" id="CHEBI:58017"/>
        <note>ligand shared between dimeric partners</note>
    </ligand>
</feature>
<comment type="caution">
    <text evidence="7">Lacks conserved residue(s) required for the propagation of feature annotation.</text>
</comment>
<comment type="pathway">
    <text evidence="1 7">Pyrimidine metabolism; UMP biosynthesis via de novo pathway; UMP from orotate: step 1/2.</text>
</comment>
<dbReference type="EC" id="2.4.2.10" evidence="2 7"/>
<dbReference type="InterPro" id="IPR000836">
    <property type="entry name" value="PRTase_dom"/>
</dbReference>
<dbReference type="GO" id="GO:0004588">
    <property type="term" value="F:orotate phosphoribosyltransferase activity"/>
    <property type="evidence" value="ECO:0007669"/>
    <property type="project" value="UniProtKB-UniRule"/>
</dbReference>
<dbReference type="InterPro" id="IPR029057">
    <property type="entry name" value="PRTase-like"/>
</dbReference>
<dbReference type="EMBL" id="NOWF01000010">
    <property type="protein sequence ID" value="OYD06646.1"/>
    <property type="molecule type" value="Genomic_DNA"/>
</dbReference>
<evidence type="ECO:0000313" key="9">
    <source>
        <dbReference type="EMBL" id="OYD06646.1"/>
    </source>
</evidence>
<evidence type="ECO:0000256" key="3">
    <source>
        <dbReference type="ARBA" id="ARBA00022676"/>
    </source>
</evidence>
<reference evidence="9 10" key="1">
    <citation type="submission" date="2017-07" db="EMBL/GenBank/DDBJ databases">
        <title>The genome sequence of Paludifilum halophilum highlights mechanisms for microbial adaptation to high salt environemnts.</title>
        <authorList>
            <person name="Belbahri L."/>
        </authorList>
    </citation>
    <scope>NUCLEOTIDE SEQUENCE [LARGE SCALE GENOMIC DNA]</scope>
    <source>
        <strain evidence="9 10">DSM 102817</strain>
    </source>
</reference>
<gene>
    <name evidence="7" type="primary">pyrE</name>
    <name evidence="9" type="ORF">CHM34_15175</name>
</gene>
<evidence type="ECO:0000256" key="7">
    <source>
        <dbReference type="HAMAP-Rule" id="MF_01208"/>
    </source>
</evidence>
<keyword evidence="10" id="KW-1185">Reference proteome</keyword>
<keyword evidence="3 7" id="KW-0328">Glycosyltransferase</keyword>
<sequence length="212" mass="23323">MRKWSNVYNKRGGRMMSDHWEEWTVEGAIRRTGVLKEGHFVLSSGRHSGQFMQCAQMLQYPREAEQAGRALAKRFRSAKVDAVVGPALGGVVIAHETARALNVRCLFAERKEGQMTLRRGFTIRPGERVLVIEDVVTTGGSVQEVVTLMKNTGAEIVGIGSVIDRSGGRASFDPPFQSLLQHTITSYSPEGCPLCRQGIPVEKPGTRQTLKG</sequence>
<keyword evidence="5 7" id="KW-0460">Magnesium</keyword>
<dbReference type="GO" id="GO:0000287">
    <property type="term" value="F:magnesium ion binding"/>
    <property type="evidence" value="ECO:0007669"/>
    <property type="project" value="UniProtKB-UniRule"/>
</dbReference>
<comment type="caution">
    <text evidence="9">The sequence shown here is derived from an EMBL/GenBank/DDBJ whole genome shotgun (WGS) entry which is preliminary data.</text>
</comment>
<dbReference type="OrthoDB" id="9802134at2"/>
<dbReference type="InterPro" id="IPR023031">
    <property type="entry name" value="OPRT"/>
</dbReference>
<comment type="function">
    <text evidence="7">Catalyzes the transfer of a ribosyl phosphate group from 5-phosphoribose 1-diphosphate to orotate, leading to the formation of orotidine monophosphate (OMP).</text>
</comment>
<accession>A0A235B2V9</accession>
<comment type="subunit">
    <text evidence="7">Homodimer.</text>
</comment>
<feature type="binding site" evidence="7">
    <location>
        <position position="137"/>
    </location>
    <ligand>
        <name>orotate</name>
        <dbReference type="ChEBI" id="CHEBI:30839"/>
    </ligand>
</feature>
<dbReference type="SUPFAM" id="SSF53271">
    <property type="entry name" value="PRTase-like"/>
    <property type="match status" value="1"/>
</dbReference>
<dbReference type="Gene3D" id="3.40.50.2020">
    <property type="match status" value="1"/>
</dbReference>
<dbReference type="InterPro" id="IPR006273">
    <property type="entry name" value="Orotate_PRibTrfase_bac"/>
</dbReference>
<dbReference type="Proteomes" id="UP000215459">
    <property type="component" value="Unassembled WGS sequence"/>
</dbReference>
<dbReference type="HAMAP" id="MF_01208">
    <property type="entry name" value="PyrE"/>
    <property type="match status" value="1"/>
</dbReference>
<feature type="domain" description="Phosphoribosyltransferase" evidence="8">
    <location>
        <begin position="56"/>
        <end position="170"/>
    </location>
</feature>
<dbReference type="PANTHER" id="PTHR19278">
    <property type="entry name" value="OROTATE PHOSPHORIBOSYLTRANSFERASE"/>
    <property type="match status" value="1"/>
</dbReference>
<evidence type="ECO:0000256" key="6">
    <source>
        <dbReference type="ARBA" id="ARBA00022975"/>
    </source>
</evidence>
<evidence type="ECO:0000256" key="1">
    <source>
        <dbReference type="ARBA" id="ARBA00004889"/>
    </source>
</evidence>
<comment type="similarity">
    <text evidence="7">Belongs to the purine/pyrimidine phosphoribosyltransferase family. PyrE subfamily.</text>
</comment>
<evidence type="ECO:0000259" key="8">
    <source>
        <dbReference type="Pfam" id="PF00156"/>
    </source>
</evidence>
<dbReference type="GO" id="GO:0044205">
    <property type="term" value="P:'de novo' UMP biosynthetic process"/>
    <property type="evidence" value="ECO:0007669"/>
    <property type="project" value="UniProtKB-UniRule"/>
</dbReference>
<dbReference type="GO" id="GO:0019856">
    <property type="term" value="P:pyrimidine nucleobase biosynthetic process"/>
    <property type="evidence" value="ECO:0007669"/>
    <property type="project" value="InterPro"/>
</dbReference>
<comment type="cofactor">
    <cofactor evidence="7">
        <name>Mg(2+)</name>
        <dbReference type="ChEBI" id="CHEBI:18420"/>
    </cofactor>
</comment>
<keyword evidence="6 7" id="KW-0665">Pyrimidine biosynthesis</keyword>
<organism evidence="9 10">
    <name type="scientific">Paludifilum halophilum</name>
    <dbReference type="NCBI Taxonomy" id="1642702"/>
    <lineage>
        <taxon>Bacteria</taxon>
        <taxon>Bacillati</taxon>
        <taxon>Bacillota</taxon>
        <taxon>Bacilli</taxon>
        <taxon>Bacillales</taxon>
        <taxon>Thermoactinomycetaceae</taxon>
        <taxon>Paludifilum</taxon>
    </lineage>
</organism>